<feature type="transmembrane region" description="Helical" evidence="5">
    <location>
        <begin position="147"/>
        <end position="173"/>
    </location>
</feature>
<accession>A0A6M1REV1</accession>
<evidence type="ECO:0000256" key="4">
    <source>
        <dbReference type="ARBA" id="ARBA00023136"/>
    </source>
</evidence>
<protein>
    <recommendedName>
        <fullName evidence="5">Sec-independent protein translocase protein TatC</fullName>
    </recommendedName>
</protein>
<dbReference type="GO" id="GO:0033281">
    <property type="term" value="C:TAT protein transport complex"/>
    <property type="evidence" value="ECO:0007669"/>
    <property type="project" value="UniProtKB-UniRule"/>
</dbReference>
<comment type="caution">
    <text evidence="6">The sequence shown here is derived from an EMBL/GenBank/DDBJ whole genome shotgun (WGS) entry which is preliminary data.</text>
</comment>
<proteinExistence type="inferred from homology"/>
<sequence>MAADTEEIWLDEEESEGGPVKPFLEHLEDLRWTLIKVFASYAVGMLICLVAGNQLVRFLVYPLKVATRFHAPSASGTVVIEWGTNVVARLDRSSAGSWLKGLGTNVHALQVVPELVEGRWVLSLRPEERPQAPEPDTLVLLKNYSPISAFMVAIKLALYGGLVISLPFMLYFIGEFVLPALKVHEKRFVLRALGLGAVLFLLGMAFCYFVMLEVALGATVQFSTWLGFRADEWRAEDYVTFVALFMLVMGVSFELPIVLLALVKVGLLDYEKLRDFRSYWVVVELVLCAVLTPSGDPFTMLLMALPVHLLYEVSTFIAWLWWRKERRLAAAGEV</sequence>
<dbReference type="HAMAP" id="MF_00902">
    <property type="entry name" value="TatC"/>
    <property type="match status" value="1"/>
</dbReference>
<dbReference type="Pfam" id="PF00902">
    <property type="entry name" value="TatC"/>
    <property type="match status" value="1"/>
</dbReference>
<comment type="subunit">
    <text evidence="5">Forms a complex with TatA.</text>
</comment>
<dbReference type="RefSeq" id="WP_165106103.1">
    <property type="nucleotide sequence ID" value="NZ_JAAKYA010000023.1"/>
</dbReference>
<feature type="transmembrane region" description="Helical" evidence="5">
    <location>
        <begin position="238"/>
        <end position="267"/>
    </location>
</feature>
<gene>
    <name evidence="5" type="primary">tatC</name>
    <name evidence="6" type="ORF">G4L39_03975</name>
</gene>
<evidence type="ECO:0000313" key="7">
    <source>
        <dbReference type="Proteomes" id="UP000477311"/>
    </source>
</evidence>
<comment type="subcellular location">
    <subcellularLocation>
        <location evidence="5">Cell membrane</location>
        <topology evidence="5">Multi-pass membrane protein</topology>
    </subcellularLocation>
    <subcellularLocation>
        <location evidence="1">Membrane</location>
        <topology evidence="1">Multi-pass membrane protein</topology>
    </subcellularLocation>
</comment>
<keyword evidence="3 5" id="KW-1133">Transmembrane helix</keyword>
<keyword evidence="5" id="KW-1003">Cell membrane</keyword>
<evidence type="ECO:0000313" key="6">
    <source>
        <dbReference type="EMBL" id="NGO38558.1"/>
    </source>
</evidence>
<dbReference type="AlphaFoldDB" id="A0A6M1REV1"/>
<evidence type="ECO:0000256" key="3">
    <source>
        <dbReference type="ARBA" id="ARBA00022989"/>
    </source>
</evidence>
<keyword evidence="4 5" id="KW-0472">Membrane</keyword>
<name>A0A6M1REV1_9BACT</name>
<feature type="transmembrane region" description="Helical" evidence="5">
    <location>
        <begin position="38"/>
        <end position="60"/>
    </location>
</feature>
<organism evidence="6 7">
    <name type="scientific">Limisphaera ngatamarikiensis</name>
    <dbReference type="NCBI Taxonomy" id="1324935"/>
    <lineage>
        <taxon>Bacteria</taxon>
        <taxon>Pseudomonadati</taxon>
        <taxon>Verrucomicrobiota</taxon>
        <taxon>Verrucomicrobiia</taxon>
        <taxon>Limisphaerales</taxon>
        <taxon>Limisphaeraceae</taxon>
        <taxon>Limisphaera</taxon>
    </lineage>
</organism>
<keyword evidence="5" id="KW-0811">Translocation</keyword>
<dbReference type="GO" id="GO:0043953">
    <property type="term" value="P:protein transport by the Tat complex"/>
    <property type="evidence" value="ECO:0007669"/>
    <property type="project" value="UniProtKB-UniRule"/>
</dbReference>
<evidence type="ECO:0000256" key="5">
    <source>
        <dbReference type="HAMAP-Rule" id="MF_00902"/>
    </source>
</evidence>
<feature type="transmembrane region" description="Helical" evidence="5">
    <location>
        <begin position="301"/>
        <end position="322"/>
    </location>
</feature>
<comment type="similarity">
    <text evidence="5">Belongs to the TatC family.</text>
</comment>
<keyword evidence="5" id="KW-0813">Transport</keyword>
<dbReference type="GO" id="GO:0065002">
    <property type="term" value="P:intracellular protein transmembrane transport"/>
    <property type="evidence" value="ECO:0007669"/>
    <property type="project" value="TreeGrafter"/>
</dbReference>
<dbReference type="InterPro" id="IPR002033">
    <property type="entry name" value="TatC"/>
</dbReference>
<evidence type="ECO:0000256" key="1">
    <source>
        <dbReference type="ARBA" id="ARBA00004141"/>
    </source>
</evidence>
<keyword evidence="7" id="KW-1185">Reference proteome</keyword>
<reference evidence="6 7" key="1">
    <citation type="submission" date="2020-02" db="EMBL/GenBank/DDBJ databases">
        <title>Draft genome sequence of Limisphaera ngatamarikiensis NGM72.4T, a thermophilic Verrucomicrobia grouped in subdivision 3.</title>
        <authorList>
            <person name="Carere C.R."/>
            <person name="Steen J."/>
            <person name="Hugenholtz P."/>
            <person name="Stott M.B."/>
        </authorList>
    </citation>
    <scope>NUCLEOTIDE SEQUENCE [LARGE SCALE GENOMIC DNA]</scope>
    <source>
        <strain evidence="6 7">NGM72.4</strain>
    </source>
</reference>
<evidence type="ECO:0000256" key="2">
    <source>
        <dbReference type="ARBA" id="ARBA00022692"/>
    </source>
</evidence>
<keyword evidence="5" id="KW-0653">Protein transport</keyword>
<dbReference type="PANTHER" id="PTHR30371:SF0">
    <property type="entry name" value="SEC-INDEPENDENT PROTEIN TRANSLOCASE PROTEIN TATC, CHLOROPLASTIC-RELATED"/>
    <property type="match status" value="1"/>
</dbReference>
<dbReference type="PANTHER" id="PTHR30371">
    <property type="entry name" value="SEC-INDEPENDENT PROTEIN TRANSLOCASE PROTEIN TATC"/>
    <property type="match status" value="1"/>
</dbReference>
<keyword evidence="2 5" id="KW-0812">Transmembrane</keyword>
<comment type="caution">
    <text evidence="5">Lacks conserved residue(s) required for the propagation of feature annotation.</text>
</comment>
<comment type="function">
    <text evidence="5">Part of the twin-arginine translocation (Tat) system that transports large folded proteins containing a characteristic twin-arginine motif in their signal peptide across membranes.</text>
</comment>
<dbReference type="EMBL" id="JAAKYA010000023">
    <property type="protein sequence ID" value="NGO38558.1"/>
    <property type="molecule type" value="Genomic_DNA"/>
</dbReference>
<dbReference type="Proteomes" id="UP000477311">
    <property type="component" value="Unassembled WGS sequence"/>
</dbReference>
<dbReference type="GO" id="GO:0009977">
    <property type="term" value="F:proton motive force dependent protein transmembrane transporter activity"/>
    <property type="evidence" value="ECO:0007669"/>
    <property type="project" value="TreeGrafter"/>
</dbReference>
<feature type="transmembrane region" description="Helical" evidence="5">
    <location>
        <begin position="193"/>
        <end position="218"/>
    </location>
</feature>